<keyword evidence="2" id="KW-1133">Transmembrane helix</keyword>
<dbReference type="Proteomes" id="UP001648503">
    <property type="component" value="Unassembled WGS sequence"/>
</dbReference>
<gene>
    <name evidence="4" type="ORF">BASA50_005021</name>
</gene>
<accession>A0ABQ8FGX3</accession>
<feature type="region of interest" description="Disordered" evidence="1">
    <location>
        <begin position="151"/>
        <end position="183"/>
    </location>
</feature>
<evidence type="ECO:0000256" key="2">
    <source>
        <dbReference type="SAM" id="Phobius"/>
    </source>
</evidence>
<feature type="compositionally biased region" description="Low complexity" evidence="1">
    <location>
        <begin position="151"/>
        <end position="168"/>
    </location>
</feature>
<reference evidence="4 5" key="1">
    <citation type="submission" date="2021-02" db="EMBL/GenBank/DDBJ databases">
        <title>Variation within the Batrachochytrium salamandrivorans European outbreak.</title>
        <authorList>
            <person name="Kelly M."/>
            <person name="Pasmans F."/>
            <person name="Shea T.P."/>
            <person name="Munoz J.F."/>
            <person name="Carranza S."/>
            <person name="Cuomo C.A."/>
            <person name="Martel A."/>
        </authorList>
    </citation>
    <scope>NUCLEOTIDE SEQUENCE [LARGE SCALE GENOMIC DNA]</scope>
    <source>
        <strain evidence="4 5">AMFP18/2</strain>
    </source>
</reference>
<feature type="transmembrane region" description="Helical" evidence="2">
    <location>
        <begin position="39"/>
        <end position="60"/>
    </location>
</feature>
<evidence type="ECO:0000313" key="4">
    <source>
        <dbReference type="EMBL" id="KAH6596583.1"/>
    </source>
</evidence>
<keyword evidence="2" id="KW-0472">Membrane</keyword>
<protein>
    <recommendedName>
        <fullName evidence="3">BAP29/BAP31 transmembrane domain-containing protein</fullName>
    </recommendedName>
</protein>
<name>A0ABQ8FGX3_9FUNG</name>
<evidence type="ECO:0000256" key="1">
    <source>
        <dbReference type="SAM" id="MobiDB-lite"/>
    </source>
</evidence>
<keyword evidence="5" id="KW-1185">Reference proteome</keyword>
<sequence length="183" mass="20614">MLWVEVALYLASLLPLSFLTAKTRRDGMNWIVKITSNEYAIWTCRIILMIIAGVFADNVLRLLRLDGENHDSNAHHHNHHSGAEFAYDLQSKYQRFYSQRNVYMSAFTLFMILVLYRRFLDMYRITQLELDVSATKQSPPVPIPLVPIASKTASTSATATSATATSAMKSKDGVATVNKPKAE</sequence>
<dbReference type="EMBL" id="JAFCIX010000208">
    <property type="protein sequence ID" value="KAH6596583.1"/>
    <property type="molecule type" value="Genomic_DNA"/>
</dbReference>
<dbReference type="InterPro" id="IPR040463">
    <property type="entry name" value="BAP29/BAP31_N"/>
</dbReference>
<dbReference type="Pfam" id="PF05529">
    <property type="entry name" value="Bap31"/>
    <property type="match status" value="1"/>
</dbReference>
<evidence type="ECO:0000313" key="5">
    <source>
        <dbReference type="Proteomes" id="UP001648503"/>
    </source>
</evidence>
<organism evidence="4 5">
    <name type="scientific">Batrachochytrium salamandrivorans</name>
    <dbReference type="NCBI Taxonomy" id="1357716"/>
    <lineage>
        <taxon>Eukaryota</taxon>
        <taxon>Fungi</taxon>
        <taxon>Fungi incertae sedis</taxon>
        <taxon>Chytridiomycota</taxon>
        <taxon>Chytridiomycota incertae sedis</taxon>
        <taxon>Chytridiomycetes</taxon>
        <taxon>Rhizophydiales</taxon>
        <taxon>Rhizophydiales incertae sedis</taxon>
        <taxon>Batrachochytrium</taxon>
    </lineage>
</organism>
<comment type="caution">
    <text evidence="4">The sequence shown here is derived from an EMBL/GenBank/DDBJ whole genome shotgun (WGS) entry which is preliminary data.</text>
</comment>
<evidence type="ECO:0000259" key="3">
    <source>
        <dbReference type="Pfam" id="PF05529"/>
    </source>
</evidence>
<feature type="domain" description="BAP29/BAP31 transmembrane" evidence="3">
    <location>
        <begin position="2"/>
        <end position="128"/>
    </location>
</feature>
<proteinExistence type="predicted"/>
<feature type="transmembrane region" description="Helical" evidence="2">
    <location>
        <begin position="102"/>
        <end position="120"/>
    </location>
</feature>
<keyword evidence="2" id="KW-0812">Transmembrane</keyword>